<dbReference type="AlphaFoldDB" id="A0A7G9TAC6"/>
<name>A0A7G9TAC6_PSEMX</name>
<keyword evidence="1" id="KW-0812">Transmembrane</keyword>
<dbReference type="EMBL" id="CP060731">
    <property type="protein sequence ID" value="QNN77051.1"/>
    <property type="molecule type" value="Genomic_DNA"/>
</dbReference>
<protein>
    <submittedName>
        <fullName evidence="2">Uncharacterized protein</fullName>
    </submittedName>
</protein>
<feature type="transmembrane region" description="Helical" evidence="1">
    <location>
        <begin position="133"/>
        <end position="151"/>
    </location>
</feature>
<evidence type="ECO:0000313" key="2">
    <source>
        <dbReference type="EMBL" id="QNN77051.1"/>
    </source>
</evidence>
<evidence type="ECO:0000313" key="3">
    <source>
        <dbReference type="Proteomes" id="UP000515838"/>
    </source>
</evidence>
<dbReference type="RefSeq" id="WP_187572739.1">
    <property type="nucleotide sequence ID" value="NZ_CP060731.1"/>
</dbReference>
<keyword evidence="1" id="KW-0472">Membrane</keyword>
<evidence type="ECO:0000256" key="1">
    <source>
        <dbReference type="SAM" id="Phobius"/>
    </source>
</evidence>
<proteinExistence type="predicted"/>
<dbReference type="GeneID" id="81472109"/>
<sequence length="157" mass="17315">MSAELRKVNGYLSVGSAAIVAAVMANFSSASKFADEGSLRFTMFWLLLVIVLSGVSWFASLFVTARVTGLQVATEVPKRGHIWKPGELENFQALTMRALFPFLRPLARWQQRKLTADFDEVGILIMRWAQVQGLATMAQFLSIAIAAAILFEGLKFG</sequence>
<feature type="transmembrane region" description="Helical" evidence="1">
    <location>
        <begin position="43"/>
        <end position="63"/>
    </location>
</feature>
<dbReference type="Proteomes" id="UP000515838">
    <property type="component" value="Chromosome"/>
</dbReference>
<gene>
    <name evidence="2" type="ORF">IAE60_14080</name>
</gene>
<feature type="transmembrane region" description="Helical" evidence="1">
    <location>
        <begin position="12"/>
        <end position="31"/>
    </location>
</feature>
<keyword evidence="1" id="KW-1133">Transmembrane helix</keyword>
<reference evidence="2 3" key="1">
    <citation type="submission" date="2020-08" db="EMBL/GenBank/DDBJ databases">
        <title>Streptomycin Non-resistant strain, P. mexicana.</title>
        <authorList>
            <person name="Ganesh-Kumar S."/>
            <person name="Zhe T."/>
            <person name="Yu Z."/>
            <person name="Min Y."/>
        </authorList>
    </citation>
    <scope>NUCLEOTIDE SEQUENCE [LARGE SCALE GENOMIC DNA]</scope>
    <source>
        <strain evidence="2 3">GTZY2</strain>
    </source>
</reference>
<accession>A0A7G9TAC6</accession>
<organism evidence="2 3">
    <name type="scientific">Pseudoxanthomonas mexicana</name>
    <dbReference type="NCBI Taxonomy" id="128785"/>
    <lineage>
        <taxon>Bacteria</taxon>
        <taxon>Pseudomonadati</taxon>
        <taxon>Pseudomonadota</taxon>
        <taxon>Gammaproteobacteria</taxon>
        <taxon>Lysobacterales</taxon>
        <taxon>Lysobacteraceae</taxon>
        <taxon>Pseudoxanthomonas</taxon>
    </lineage>
</organism>